<keyword evidence="6 9" id="KW-0479">Metal-binding</keyword>
<evidence type="ECO:0000313" key="12">
    <source>
        <dbReference type="Proteomes" id="UP000321734"/>
    </source>
</evidence>
<keyword evidence="12" id="KW-1185">Reference proteome</keyword>
<accession>A0A5C7ARZ0</accession>
<comment type="similarity">
    <text evidence="2 9">Belongs to the glucose-1-phosphate thymidylyltransferase family.</text>
</comment>
<evidence type="ECO:0000256" key="3">
    <source>
        <dbReference type="ARBA" id="ARBA00012461"/>
    </source>
</evidence>
<gene>
    <name evidence="11" type="primary">rfbA</name>
    <name evidence="11" type="ORF">ES711_04880</name>
</gene>
<dbReference type="PANTHER" id="PTHR43532:SF1">
    <property type="entry name" value="GLUCOSE-1-PHOSPHATE THYMIDYLYLTRANSFERASE 1"/>
    <property type="match status" value="1"/>
</dbReference>
<dbReference type="Pfam" id="PF00483">
    <property type="entry name" value="NTP_transferase"/>
    <property type="match status" value="1"/>
</dbReference>
<dbReference type="Proteomes" id="UP000321734">
    <property type="component" value="Unassembled WGS sequence"/>
</dbReference>
<dbReference type="InterPro" id="IPR005907">
    <property type="entry name" value="G1P_thy_trans_s"/>
</dbReference>
<evidence type="ECO:0000256" key="4">
    <source>
        <dbReference type="ARBA" id="ARBA00022679"/>
    </source>
</evidence>
<protein>
    <recommendedName>
        <fullName evidence="3 9">Glucose-1-phosphate thymidylyltransferase</fullName>
        <ecNumber evidence="3 9">2.7.7.24</ecNumber>
    </recommendedName>
</protein>
<dbReference type="GO" id="GO:0008879">
    <property type="term" value="F:glucose-1-phosphate thymidylyltransferase activity"/>
    <property type="evidence" value="ECO:0007669"/>
    <property type="project" value="UniProtKB-EC"/>
</dbReference>
<organism evidence="11 12">
    <name type="scientific">Gelidibacter salicanalis</name>
    <dbReference type="NCBI Taxonomy" id="291193"/>
    <lineage>
        <taxon>Bacteria</taxon>
        <taxon>Pseudomonadati</taxon>
        <taxon>Bacteroidota</taxon>
        <taxon>Flavobacteriia</taxon>
        <taxon>Flavobacteriales</taxon>
        <taxon>Flavobacteriaceae</taxon>
        <taxon>Gelidibacter</taxon>
    </lineage>
</organism>
<dbReference type="InterPro" id="IPR005835">
    <property type="entry name" value="NTP_transferase_dom"/>
</dbReference>
<evidence type="ECO:0000313" key="11">
    <source>
        <dbReference type="EMBL" id="TXE09265.1"/>
    </source>
</evidence>
<dbReference type="AlphaFoldDB" id="A0A5C7ARZ0"/>
<sequence length="290" mass="32228">MKGIILAGGSGTRLHPLTLAVSKQLLPIYDKPMIYYPLSVLMLAGIREILIISTPHDLPNFKQLLGDGQKFGITLSYKEQPSPDGLAQAFIIGEDFIGDDDVCLVLGDNIFHGSGLQKILKEAVKAVEQDGKAIVFGNYVKDPERYGVAEFDADHNVISIEEKPTNPKSNYAVVGLYFYPNSVIDIAKNVKPSHRGELEITSVNQAYLDDENLKLQILSRGFAWLDTGTHEALTEATEFVKAVEKRTGLKIACLEEIAMNYNWVSKETMADQIDHMKGDYFDYLKSIITK</sequence>
<evidence type="ECO:0000256" key="5">
    <source>
        <dbReference type="ARBA" id="ARBA00022695"/>
    </source>
</evidence>
<keyword evidence="5 9" id="KW-0548">Nucleotidyltransferase</keyword>
<comment type="function">
    <text evidence="9">Catalyzes the formation of dTDP-glucose, from dTTP and glucose 1-phosphate, as well as its pyrophosphorolysis.</text>
</comment>
<dbReference type="EC" id="2.7.7.24" evidence="3 9"/>
<comment type="catalytic activity">
    <reaction evidence="8 9">
        <text>dTTP + alpha-D-glucose 1-phosphate + H(+) = dTDP-alpha-D-glucose + diphosphate</text>
        <dbReference type="Rhea" id="RHEA:15225"/>
        <dbReference type="ChEBI" id="CHEBI:15378"/>
        <dbReference type="ChEBI" id="CHEBI:33019"/>
        <dbReference type="ChEBI" id="CHEBI:37568"/>
        <dbReference type="ChEBI" id="CHEBI:57477"/>
        <dbReference type="ChEBI" id="CHEBI:58601"/>
        <dbReference type="EC" id="2.7.7.24"/>
    </reaction>
</comment>
<evidence type="ECO:0000256" key="8">
    <source>
        <dbReference type="ARBA" id="ARBA00049336"/>
    </source>
</evidence>
<dbReference type="NCBIfam" id="TIGR01207">
    <property type="entry name" value="rmlA"/>
    <property type="match status" value="1"/>
</dbReference>
<feature type="domain" description="Nucleotidyl transferase" evidence="10">
    <location>
        <begin position="2"/>
        <end position="241"/>
    </location>
</feature>
<dbReference type="GO" id="GO:0046872">
    <property type="term" value="F:metal ion binding"/>
    <property type="evidence" value="ECO:0007669"/>
    <property type="project" value="UniProtKB-KW"/>
</dbReference>
<dbReference type="PANTHER" id="PTHR43532">
    <property type="entry name" value="GLUCOSE-1-PHOSPHATE THYMIDYLYLTRANSFERASE"/>
    <property type="match status" value="1"/>
</dbReference>
<dbReference type="Gene3D" id="3.90.550.10">
    <property type="entry name" value="Spore Coat Polysaccharide Biosynthesis Protein SpsA, Chain A"/>
    <property type="match status" value="1"/>
</dbReference>
<dbReference type="EMBL" id="VORX01000002">
    <property type="protein sequence ID" value="TXE09265.1"/>
    <property type="molecule type" value="Genomic_DNA"/>
</dbReference>
<comment type="caution">
    <text evidence="11">The sequence shown here is derived from an EMBL/GenBank/DDBJ whole genome shotgun (WGS) entry which is preliminary data.</text>
</comment>
<evidence type="ECO:0000256" key="6">
    <source>
        <dbReference type="ARBA" id="ARBA00022723"/>
    </source>
</evidence>
<name>A0A5C7ARZ0_9FLAO</name>
<dbReference type="SUPFAM" id="SSF53448">
    <property type="entry name" value="Nucleotide-diphospho-sugar transferases"/>
    <property type="match status" value="1"/>
</dbReference>
<keyword evidence="4 9" id="KW-0808">Transferase</keyword>
<evidence type="ECO:0000256" key="2">
    <source>
        <dbReference type="ARBA" id="ARBA00010480"/>
    </source>
</evidence>
<evidence type="ECO:0000259" key="10">
    <source>
        <dbReference type="Pfam" id="PF00483"/>
    </source>
</evidence>
<evidence type="ECO:0000256" key="9">
    <source>
        <dbReference type="RuleBase" id="RU003706"/>
    </source>
</evidence>
<evidence type="ECO:0000256" key="7">
    <source>
        <dbReference type="ARBA" id="ARBA00022842"/>
    </source>
</evidence>
<dbReference type="CDD" id="cd02538">
    <property type="entry name" value="G1P_TT_short"/>
    <property type="match status" value="1"/>
</dbReference>
<proteinExistence type="inferred from homology"/>
<comment type="cofactor">
    <cofactor evidence="1">
        <name>Mg(2+)</name>
        <dbReference type="ChEBI" id="CHEBI:18420"/>
    </cofactor>
</comment>
<reference evidence="11 12" key="1">
    <citation type="submission" date="2019-08" db="EMBL/GenBank/DDBJ databases">
        <title>Genome sequence of Gelidibacter salicanalis IC162T.</title>
        <authorList>
            <person name="Bowman J.P."/>
        </authorList>
    </citation>
    <scope>NUCLEOTIDE SEQUENCE [LARGE SCALE GENOMIC DNA]</scope>
    <source>
        <strain evidence="11 12">IC162</strain>
    </source>
</reference>
<dbReference type="OrthoDB" id="9803871at2"/>
<evidence type="ECO:0000256" key="1">
    <source>
        <dbReference type="ARBA" id="ARBA00001946"/>
    </source>
</evidence>
<dbReference type="FunFam" id="3.90.550.10:FF:000023">
    <property type="entry name" value="Glucose-1-phosphate thymidylyltransferase"/>
    <property type="match status" value="1"/>
</dbReference>
<keyword evidence="7 9" id="KW-0460">Magnesium</keyword>
<dbReference type="RefSeq" id="WP_146890804.1">
    <property type="nucleotide sequence ID" value="NZ_VORX01000002.1"/>
</dbReference>
<dbReference type="InterPro" id="IPR029044">
    <property type="entry name" value="Nucleotide-diphossugar_trans"/>
</dbReference>